<evidence type="ECO:0000256" key="2">
    <source>
        <dbReference type="ARBA" id="ARBA00022833"/>
    </source>
</evidence>
<dbReference type="SMART" id="SM00066">
    <property type="entry name" value="GAL4"/>
    <property type="match status" value="1"/>
</dbReference>
<keyword evidence="4" id="KW-0238">DNA-binding</keyword>
<dbReference type="OMA" id="PRIKRWA"/>
<dbReference type="SUPFAM" id="SSF57701">
    <property type="entry name" value="Zn2/Cys6 DNA-binding domain"/>
    <property type="match status" value="1"/>
</dbReference>
<keyword evidence="3" id="KW-0805">Transcription regulation</keyword>
<dbReference type="InterPro" id="IPR036864">
    <property type="entry name" value="Zn2-C6_fun-type_DNA-bd_sf"/>
</dbReference>
<feature type="domain" description="Zn(2)-C6 fungal-type" evidence="8">
    <location>
        <begin position="43"/>
        <end position="72"/>
    </location>
</feature>
<keyword evidence="2" id="KW-0862">Zinc</keyword>
<dbReference type="Gene3D" id="4.10.240.10">
    <property type="entry name" value="Zn(2)-C6 fungal-type DNA-binding domain"/>
    <property type="match status" value="1"/>
</dbReference>
<feature type="compositionally biased region" description="Polar residues" evidence="7">
    <location>
        <begin position="78"/>
        <end position="98"/>
    </location>
</feature>
<dbReference type="GO" id="GO:0000981">
    <property type="term" value="F:DNA-binding transcription factor activity, RNA polymerase II-specific"/>
    <property type="evidence" value="ECO:0007669"/>
    <property type="project" value="InterPro"/>
</dbReference>
<evidence type="ECO:0000256" key="3">
    <source>
        <dbReference type="ARBA" id="ARBA00023015"/>
    </source>
</evidence>
<protein>
    <recommendedName>
        <fullName evidence="8">Zn(2)-C6 fungal-type domain-containing protein</fullName>
    </recommendedName>
</protein>
<dbReference type="CDD" id="cd00067">
    <property type="entry name" value="GAL4"/>
    <property type="match status" value="1"/>
</dbReference>
<dbReference type="PANTHER" id="PTHR36206">
    <property type="entry name" value="ASPERCRYPTIN BIOSYNTHESIS CLUSTER-SPECIFIC TRANSCRIPTION REGULATOR ATNN-RELATED"/>
    <property type="match status" value="1"/>
</dbReference>
<dbReference type="AlphaFoldDB" id="A0A179I6R9"/>
<feature type="region of interest" description="Disordered" evidence="7">
    <location>
        <begin position="71"/>
        <end position="103"/>
    </location>
</feature>
<dbReference type="GO" id="GO:0003677">
    <property type="term" value="F:DNA binding"/>
    <property type="evidence" value="ECO:0007669"/>
    <property type="project" value="UniProtKB-KW"/>
</dbReference>
<gene>
    <name evidence="9" type="ORF">LLEC1_00051</name>
</gene>
<dbReference type="Proteomes" id="UP000243081">
    <property type="component" value="Unassembled WGS sequence"/>
</dbReference>
<keyword evidence="1" id="KW-0479">Metal-binding</keyword>
<name>A0A179I6R9_CORDF</name>
<keyword evidence="6" id="KW-0539">Nucleus</keyword>
<sequence length="550" mass="62177">MAPRVLAFGGGENSHGPPQRRAKHNPDEEVPRIKRWAPKVKTGCMTCRARRVKCDEAKPACARCVSTKRKCSGYVCPSTPSQHTSPESSISEQPTLSTAPHGHAPTLQERRIFRLLQTIIVRQVNGGIKPDFWTKNLLCATYVYPAIWHAALALAAMYQRANILFNGEDPRLAEEYCLFAARQYTLSSRFIIAMNHNVVSGAEREMLLTATALYTGICLLRADLSQARTHAAGAAKLSKQWKFLDDEANQQVSEGVLGRANTIQLIRDVYYSFDSIASFSEDIASHFQAPVSATTEPFDSLDEVYYNYLNIHSGWARIKSWEPQYCDTPEASPSPGQMQVRQHALRLWTVRFEGYMQLAHPTPEDADTIALLRLFRLFEETFDTIMIHRSPEVWVKHAHKWERIVDMAELLVKKQIQREDAGPSRMGIFCYSLSVQEVLRLTGFVCRNGAIRRRIIKLLQGWRHCDGLWDNEISWKLVEAKMLKEEQALAAAAPSPCECVPDLFFCIDHRVAYVKIDLSEQGGLSAHMKTGVELKQGLSGQKTWCIGLRR</sequence>
<evidence type="ECO:0000256" key="4">
    <source>
        <dbReference type="ARBA" id="ARBA00023125"/>
    </source>
</evidence>
<dbReference type="OrthoDB" id="3145928at2759"/>
<dbReference type="PROSITE" id="PS00463">
    <property type="entry name" value="ZN2_CY6_FUNGAL_1"/>
    <property type="match status" value="1"/>
</dbReference>
<comment type="caution">
    <text evidence="9">The sequence shown here is derived from an EMBL/GenBank/DDBJ whole genome shotgun (WGS) entry which is preliminary data.</text>
</comment>
<dbReference type="EMBL" id="LUKN01003529">
    <property type="protein sequence ID" value="OAQ97290.1"/>
    <property type="molecule type" value="Genomic_DNA"/>
</dbReference>
<evidence type="ECO:0000256" key="7">
    <source>
        <dbReference type="SAM" id="MobiDB-lite"/>
    </source>
</evidence>
<dbReference type="InterPro" id="IPR052360">
    <property type="entry name" value="Transcr_Regulatory_Proteins"/>
</dbReference>
<evidence type="ECO:0000256" key="6">
    <source>
        <dbReference type="ARBA" id="ARBA00023242"/>
    </source>
</evidence>
<evidence type="ECO:0000256" key="5">
    <source>
        <dbReference type="ARBA" id="ARBA00023163"/>
    </source>
</evidence>
<evidence type="ECO:0000313" key="10">
    <source>
        <dbReference type="Proteomes" id="UP000243081"/>
    </source>
</evidence>
<feature type="region of interest" description="Disordered" evidence="7">
    <location>
        <begin position="1"/>
        <end position="28"/>
    </location>
</feature>
<keyword evidence="5" id="KW-0804">Transcription</keyword>
<evidence type="ECO:0000256" key="1">
    <source>
        <dbReference type="ARBA" id="ARBA00022723"/>
    </source>
</evidence>
<dbReference type="GO" id="GO:0008270">
    <property type="term" value="F:zinc ion binding"/>
    <property type="evidence" value="ECO:0007669"/>
    <property type="project" value="InterPro"/>
</dbReference>
<keyword evidence="10" id="KW-1185">Reference proteome</keyword>
<dbReference type="InterPro" id="IPR001138">
    <property type="entry name" value="Zn2Cys6_DnaBD"/>
</dbReference>
<proteinExistence type="predicted"/>
<dbReference type="Pfam" id="PF00172">
    <property type="entry name" value="Zn_clus"/>
    <property type="match status" value="1"/>
</dbReference>
<dbReference type="PANTHER" id="PTHR36206:SF13">
    <property type="entry name" value="TRANSCRIPTIONAL REGULATORY PROTEIN MOC3"/>
    <property type="match status" value="1"/>
</dbReference>
<evidence type="ECO:0000313" key="9">
    <source>
        <dbReference type="EMBL" id="OAQ97290.1"/>
    </source>
</evidence>
<reference evidence="9 10" key="1">
    <citation type="submission" date="2016-03" db="EMBL/GenBank/DDBJ databases">
        <title>Fine-scale spatial genetic structure of a fungal parasite of coffee scale insects.</title>
        <authorList>
            <person name="Jackson D."/>
            <person name="Zemenick K.A."/>
            <person name="Malloure B."/>
            <person name="Quandt C.A."/>
            <person name="James T.Y."/>
        </authorList>
    </citation>
    <scope>NUCLEOTIDE SEQUENCE [LARGE SCALE GENOMIC DNA]</scope>
    <source>
        <strain evidence="9 10">UM487</strain>
    </source>
</reference>
<accession>A0A179I6R9</accession>
<dbReference type="PROSITE" id="PS50048">
    <property type="entry name" value="ZN2_CY6_FUNGAL_2"/>
    <property type="match status" value="1"/>
</dbReference>
<evidence type="ECO:0000259" key="8">
    <source>
        <dbReference type="PROSITE" id="PS50048"/>
    </source>
</evidence>
<organism evidence="9 10">
    <name type="scientific">Cordyceps confragosa</name>
    <name type="common">Lecanicillium lecanii</name>
    <dbReference type="NCBI Taxonomy" id="2714763"/>
    <lineage>
        <taxon>Eukaryota</taxon>
        <taxon>Fungi</taxon>
        <taxon>Dikarya</taxon>
        <taxon>Ascomycota</taxon>
        <taxon>Pezizomycotina</taxon>
        <taxon>Sordariomycetes</taxon>
        <taxon>Hypocreomycetidae</taxon>
        <taxon>Hypocreales</taxon>
        <taxon>Cordycipitaceae</taxon>
        <taxon>Akanthomyces</taxon>
    </lineage>
</organism>